<feature type="domain" description="ABC transmembrane type-1" evidence="10">
    <location>
        <begin position="136"/>
        <end position="307"/>
    </location>
</feature>
<dbReference type="Pfam" id="PF00005">
    <property type="entry name" value="ABC_tran"/>
    <property type="match status" value="1"/>
</dbReference>
<evidence type="ECO:0000256" key="8">
    <source>
        <dbReference type="SAM" id="Phobius"/>
    </source>
</evidence>
<evidence type="ECO:0000256" key="4">
    <source>
        <dbReference type="ARBA" id="ARBA00022840"/>
    </source>
</evidence>
<gene>
    <name evidence="11" type="ORF">OHU27_35170</name>
</gene>
<evidence type="ECO:0000256" key="3">
    <source>
        <dbReference type="ARBA" id="ARBA00022741"/>
    </source>
</evidence>
<feature type="transmembrane region" description="Helical" evidence="8">
    <location>
        <begin position="263"/>
        <end position="284"/>
    </location>
</feature>
<name>A0ABZ1J4E5_9ACTN</name>
<dbReference type="Proteomes" id="UP001622690">
    <property type="component" value="Chromosome"/>
</dbReference>
<keyword evidence="2 8" id="KW-0812">Transmembrane</keyword>
<keyword evidence="5 8" id="KW-1133">Transmembrane helix</keyword>
<dbReference type="InterPro" id="IPR027417">
    <property type="entry name" value="P-loop_NTPase"/>
</dbReference>
<dbReference type="InterPro" id="IPR036640">
    <property type="entry name" value="ABC1_TM_sf"/>
</dbReference>
<evidence type="ECO:0000313" key="11">
    <source>
        <dbReference type="EMBL" id="WTO87402.1"/>
    </source>
</evidence>
<organism evidence="11 12">
    <name type="scientific">Streptomyces nigra</name>
    <dbReference type="NCBI Taxonomy" id="1827580"/>
    <lineage>
        <taxon>Bacteria</taxon>
        <taxon>Bacillati</taxon>
        <taxon>Actinomycetota</taxon>
        <taxon>Actinomycetes</taxon>
        <taxon>Kitasatosporales</taxon>
        <taxon>Streptomycetaceae</taxon>
        <taxon>Streptomyces</taxon>
    </lineage>
</organism>
<keyword evidence="12" id="KW-1185">Reference proteome</keyword>
<evidence type="ECO:0000256" key="1">
    <source>
        <dbReference type="ARBA" id="ARBA00004651"/>
    </source>
</evidence>
<reference evidence="11 12" key="1">
    <citation type="submission" date="2022-10" db="EMBL/GenBank/DDBJ databases">
        <title>The complete genomes of actinobacterial strains from the NBC collection.</title>
        <authorList>
            <person name="Joergensen T.S."/>
            <person name="Alvarez Arevalo M."/>
            <person name="Sterndorff E.B."/>
            <person name="Faurdal D."/>
            <person name="Vuksanovic O."/>
            <person name="Mourched A.-S."/>
            <person name="Charusanti P."/>
            <person name="Shaw S."/>
            <person name="Blin K."/>
            <person name="Weber T."/>
        </authorList>
    </citation>
    <scope>NUCLEOTIDE SEQUENCE [LARGE SCALE GENOMIC DNA]</scope>
    <source>
        <strain evidence="11 12">NBC_00206</strain>
    </source>
</reference>
<evidence type="ECO:0000259" key="10">
    <source>
        <dbReference type="PROSITE" id="PS50929"/>
    </source>
</evidence>
<accession>A0ABZ1J4E5</accession>
<dbReference type="InterPro" id="IPR011527">
    <property type="entry name" value="ABC1_TM_dom"/>
</dbReference>
<feature type="transmembrane region" description="Helical" evidence="8">
    <location>
        <begin position="77"/>
        <end position="97"/>
    </location>
</feature>
<keyword evidence="3" id="KW-0547">Nucleotide-binding</keyword>
<feature type="transmembrane region" description="Helical" evidence="8">
    <location>
        <begin position="37"/>
        <end position="57"/>
    </location>
</feature>
<sequence length="659" mass="68084">MTRRAASADTRETDDGSGAVRRLALPARRFLARRSGVLVRLALWSLAETGQAFLVGYGVAQAVDQGFLAGDTRRGLLWLTVALVAVLLGAPVIRGVFAQLAGLTEPLRDGLVRHAVDRSLGPAAAGGPGGTDRAAVSRLTNQVEIARDSFAGLVLTLRSFVFTAAGALLGLLSLHPSLLVVVLPPLSLGLGLFLVTLRPMAAAQRRALAADEALGDHAARSRAALRDLTACGTGPAAARRGAELIEGAAAAARVLAGWAAVRTAALGVAGHLPVLALLLAVPWLRGRGVTAGALLGAFTYLVQSLLPALHTLMTALGAAGSRLLVVLDRIIGPERPQPRPERPRAAEQERAGEPEGAGEPGSVRAPAATRPEPALAAAPRPAPGAGGAAVTARATAAIPGPGDDAPNLGGRPADRARTAAVELRSVTLSYGVRAEPVLDSLDLCVAPGEHLAVVGPSGIGKSTLTRLIAGTLAPSGGEVRVDGREVTGRPPAELAALRVLMPQEAYVFSGTLSDNLTYLRPGASRADLDAAVDALGLWPLVERLGGLDAPLRPAELSHGERQLLALTRAWMSPAPLLLLDEATCHLDPAAEARAEEALARRPGTLLVVAHRLSSAVRADRVLVLDGTDAVCGTHDEVLDRSPLYRDLTGHWQGGPARRR</sequence>
<comment type="subcellular location">
    <subcellularLocation>
        <location evidence="1">Cell membrane</location>
        <topology evidence="1">Multi-pass membrane protein</topology>
    </subcellularLocation>
</comment>
<dbReference type="PROSITE" id="PS50929">
    <property type="entry name" value="ABC_TM1F"/>
    <property type="match status" value="1"/>
</dbReference>
<evidence type="ECO:0000256" key="5">
    <source>
        <dbReference type="ARBA" id="ARBA00022989"/>
    </source>
</evidence>
<feature type="domain" description="ABC transporter" evidence="9">
    <location>
        <begin position="421"/>
        <end position="650"/>
    </location>
</feature>
<dbReference type="Gene3D" id="1.20.1560.10">
    <property type="entry name" value="ABC transporter type 1, transmembrane domain"/>
    <property type="match status" value="1"/>
</dbReference>
<feature type="transmembrane region" description="Helical" evidence="8">
    <location>
        <begin position="150"/>
        <end position="172"/>
    </location>
</feature>
<dbReference type="InterPro" id="IPR039421">
    <property type="entry name" value="Type_1_exporter"/>
</dbReference>
<evidence type="ECO:0000256" key="2">
    <source>
        <dbReference type="ARBA" id="ARBA00022692"/>
    </source>
</evidence>
<feature type="compositionally biased region" description="Basic and acidic residues" evidence="7">
    <location>
        <begin position="336"/>
        <end position="353"/>
    </location>
</feature>
<proteinExistence type="predicted"/>
<dbReference type="SUPFAM" id="SSF90123">
    <property type="entry name" value="ABC transporter transmembrane region"/>
    <property type="match status" value="1"/>
</dbReference>
<keyword evidence="6 8" id="KW-0472">Membrane</keyword>
<feature type="compositionally biased region" description="Low complexity" evidence="7">
    <location>
        <begin position="360"/>
        <end position="379"/>
    </location>
</feature>
<dbReference type="SMART" id="SM00382">
    <property type="entry name" value="AAA"/>
    <property type="match status" value="1"/>
</dbReference>
<evidence type="ECO:0000256" key="7">
    <source>
        <dbReference type="SAM" id="MobiDB-lite"/>
    </source>
</evidence>
<evidence type="ECO:0000313" key="12">
    <source>
        <dbReference type="Proteomes" id="UP001622690"/>
    </source>
</evidence>
<dbReference type="PROSITE" id="PS50893">
    <property type="entry name" value="ABC_TRANSPORTER_2"/>
    <property type="match status" value="1"/>
</dbReference>
<evidence type="ECO:0000259" key="9">
    <source>
        <dbReference type="PROSITE" id="PS50893"/>
    </source>
</evidence>
<dbReference type="GO" id="GO:0005524">
    <property type="term" value="F:ATP binding"/>
    <property type="evidence" value="ECO:0007669"/>
    <property type="project" value="UniProtKB-KW"/>
</dbReference>
<dbReference type="PANTHER" id="PTHR24221">
    <property type="entry name" value="ATP-BINDING CASSETTE SUB-FAMILY B"/>
    <property type="match status" value="1"/>
</dbReference>
<dbReference type="Gene3D" id="3.40.50.300">
    <property type="entry name" value="P-loop containing nucleotide triphosphate hydrolases"/>
    <property type="match status" value="1"/>
</dbReference>
<dbReference type="SUPFAM" id="SSF52540">
    <property type="entry name" value="P-loop containing nucleoside triphosphate hydrolases"/>
    <property type="match status" value="1"/>
</dbReference>
<dbReference type="PANTHER" id="PTHR24221:SF654">
    <property type="entry name" value="ATP-BINDING CASSETTE SUB-FAMILY B MEMBER 6"/>
    <property type="match status" value="1"/>
</dbReference>
<evidence type="ECO:0000256" key="6">
    <source>
        <dbReference type="ARBA" id="ARBA00023136"/>
    </source>
</evidence>
<dbReference type="EMBL" id="CP108125">
    <property type="protein sequence ID" value="WTO87402.1"/>
    <property type="molecule type" value="Genomic_DNA"/>
</dbReference>
<protein>
    <submittedName>
        <fullName evidence="11">ABC transporter ATP-binding protein/permease</fullName>
    </submittedName>
</protein>
<feature type="transmembrane region" description="Helical" evidence="8">
    <location>
        <begin position="178"/>
        <end position="197"/>
    </location>
</feature>
<feature type="region of interest" description="Disordered" evidence="7">
    <location>
        <begin position="333"/>
        <end position="391"/>
    </location>
</feature>
<keyword evidence="4 11" id="KW-0067">ATP-binding</keyword>
<dbReference type="RefSeq" id="WP_406261814.1">
    <property type="nucleotide sequence ID" value="NZ_CP108125.1"/>
</dbReference>
<dbReference type="InterPro" id="IPR003593">
    <property type="entry name" value="AAA+_ATPase"/>
</dbReference>
<dbReference type="InterPro" id="IPR003439">
    <property type="entry name" value="ABC_transporter-like_ATP-bd"/>
</dbReference>